<dbReference type="RefSeq" id="WP_109236631.1">
    <property type="nucleotide sequence ID" value="NZ_BMXZ01000004.1"/>
</dbReference>
<dbReference type="GO" id="GO:0071555">
    <property type="term" value="P:cell wall organization"/>
    <property type="evidence" value="ECO:0007669"/>
    <property type="project" value="UniProtKB-UniRule"/>
</dbReference>
<dbReference type="UniPathway" id="UPA00219"/>
<proteinExistence type="inferred from homology"/>
<evidence type="ECO:0000256" key="4">
    <source>
        <dbReference type="ARBA" id="ARBA00022960"/>
    </source>
</evidence>
<evidence type="ECO:0000256" key="3">
    <source>
        <dbReference type="ARBA" id="ARBA00022679"/>
    </source>
</evidence>
<dbReference type="AlphaFoldDB" id="A0A2U2AJC5"/>
<dbReference type="Gene3D" id="1.10.101.10">
    <property type="entry name" value="PGBD-like superfamily/PGBD"/>
    <property type="match status" value="1"/>
</dbReference>
<dbReference type="Pfam" id="PF03734">
    <property type="entry name" value="YkuD"/>
    <property type="match status" value="1"/>
</dbReference>
<keyword evidence="3" id="KW-0808">Transferase</keyword>
<accession>A0A2U2AJC5</accession>
<dbReference type="InterPro" id="IPR002477">
    <property type="entry name" value="Peptidoglycan-bd-like"/>
</dbReference>
<comment type="pathway">
    <text evidence="1 7">Cell wall biogenesis; peptidoglycan biosynthesis.</text>
</comment>
<dbReference type="CDD" id="cd16913">
    <property type="entry name" value="YkuD_like"/>
    <property type="match status" value="1"/>
</dbReference>
<dbReference type="Gene3D" id="2.40.440.10">
    <property type="entry name" value="L,D-transpeptidase catalytic domain-like"/>
    <property type="match status" value="1"/>
</dbReference>
<evidence type="ECO:0000256" key="1">
    <source>
        <dbReference type="ARBA" id="ARBA00004752"/>
    </source>
</evidence>
<dbReference type="InterPro" id="IPR045380">
    <property type="entry name" value="LD_TPept_scaffold_dom"/>
</dbReference>
<evidence type="ECO:0000256" key="2">
    <source>
        <dbReference type="ARBA" id="ARBA00005992"/>
    </source>
</evidence>
<dbReference type="GO" id="GO:0009252">
    <property type="term" value="P:peptidoglycan biosynthetic process"/>
    <property type="evidence" value="ECO:0007669"/>
    <property type="project" value="UniProtKB-UniPathway"/>
</dbReference>
<dbReference type="GO" id="GO:0004180">
    <property type="term" value="F:carboxypeptidase activity"/>
    <property type="evidence" value="ECO:0007669"/>
    <property type="project" value="UniProtKB-ARBA"/>
</dbReference>
<keyword evidence="10" id="KW-1185">Reference proteome</keyword>
<evidence type="ECO:0000313" key="10">
    <source>
        <dbReference type="Proteomes" id="UP000244948"/>
    </source>
</evidence>
<gene>
    <name evidence="9" type="ORF">DC082_08675</name>
</gene>
<evidence type="ECO:0000259" key="8">
    <source>
        <dbReference type="PROSITE" id="PS52029"/>
    </source>
</evidence>
<keyword evidence="4 7" id="KW-0133">Cell shape</keyword>
<dbReference type="Pfam" id="PF01471">
    <property type="entry name" value="PG_binding_1"/>
    <property type="match status" value="1"/>
</dbReference>
<evidence type="ECO:0000256" key="6">
    <source>
        <dbReference type="ARBA" id="ARBA00023316"/>
    </source>
</evidence>
<keyword evidence="6 7" id="KW-0961">Cell wall biogenesis/degradation</keyword>
<dbReference type="GO" id="GO:0008360">
    <property type="term" value="P:regulation of cell shape"/>
    <property type="evidence" value="ECO:0007669"/>
    <property type="project" value="UniProtKB-UniRule"/>
</dbReference>
<dbReference type="InterPro" id="IPR005490">
    <property type="entry name" value="LD_TPept_cat_dom"/>
</dbReference>
<feature type="active site" description="Proton donor/acceptor" evidence="7">
    <location>
        <position position="550"/>
    </location>
</feature>
<dbReference type="InterPro" id="IPR038063">
    <property type="entry name" value="Transpep_catalytic_dom"/>
</dbReference>
<dbReference type="SUPFAM" id="SSF141523">
    <property type="entry name" value="L,D-transpeptidase catalytic domain-like"/>
    <property type="match status" value="1"/>
</dbReference>
<feature type="domain" description="L,D-TPase catalytic" evidence="8">
    <location>
        <begin position="419"/>
        <end position="596"/>
    </location>
</feature>
<organism evidence="9 10">
    <name type="scientific">Ignatzschineria indica</name>
    <dbReference type="NCBI Taxonomy" id="472583"/>
    <lineage>
        <taxon>Bacteria</taxon>
        <taxon>Pseudomonadati</taxon>
        <taxon>Pseudomonadota</taxon>
        <taxon>Gammaproteobacteria</taxon>
        <taxon>Cardiobacteriales</taxon>
        <taxon>Ignatzschineriaceae</taxon>
        <taxon>Ignatzschineria</taxon>
    </lineage>
</organism>
<dbReference type="PANTHER" id="PTHR41533:SF2">
    <property type="entry name" value="BLR7131 PROTEIN"/>
    <property type="match status" value="1"/>
</dbReference>
<comment type="caution">
    <text evidence="9">The sequence shown here is derived from an EMBL/GenBank/DDBJ whole genome shotgun (WGS) entry which is preliminary data.</text>
</comment>
<dbReference type="Proteomes" id="UP000244948">
    <property type="component" value="Unassembled WGS sequence"/>
</dbReference>
<dbReference type="EMBL" id="QEWR01000004">
    <property type="protein sequence ID" value="PWD82685.1"/>
    <property type="molecule type" value="Genomic_DNA"/>
</dbReference>
<dbReference type="InterPro" id="IPR052905">
    <property type="entry name" value="LD-transpeptidase_YkuD-like"/>
</dbReference>
<dbReference type="GO" id="GO:0016740">
    <property type="term" value="F:transferase activity"/>
    <property type="evidence" value="ECO:0007669"/>
    <property type="project" value="UniProtKB-KW"/>
</dbReference>
<evidence type="ECO:0000256" key="7">
    <source>
        <dbReference type="PROSITE-ProRule" id="PRU01373"/>
    </source>
</evidence>
<evidence type="ECO:0000256" key="5">
    <source>
        <dbReference type="ARBA" id="ARBA00022984"/>
    </source>
</evidence>
<keyword evidence="5 7" id="KW-0573">Peptidoglycan synthesis</keyword>
<comment type="similarity">
    <text evidence="2">Belongs to the YkuD family.</text>
</comment>
<dbReference type="PANTHER" id="PTHR41533">
    <property type="entry name" value="L,D-TRANSPEPTIDASE HI_1667-RELATED"/>
    <property type="match status" value="1"/>
</dbReference>
<dbReference type="Pfam" id="PF20142">
    <property type="entry name" value="Scaffold"/>
    <property type="match status" value="1"/>
</dbReference>
<evidence type="ECO:0000313" key="9">
    <source>
        <dbReference type="EMBL" id="PWD82685.1"/>
    </source>
</evidence>
<name>A0A2U2AJC5_9GAMM</name>
<dbReference type="InterPro" id="IPR036366">
    <property type="entry name" value="PGBDSf"/>
</dbReference>
<sequence length="651" mass="73994">MKRHLIAVGIWMALFPEAVVASEEKSLQIRVDLNNVDAIGSLFDGGELPEQPLSEQSLSEITTVTEMVSAPKESENIPALELRSQVAERAQAPVEIVEEISSSDPQLLMEDLDVSEEEMVLVAENFQRFTMPTEAIDYSARANYWAEKAAKAGESYPYQARVSNNILNRFQQRFKEQFKESVDSSSLLVNQKGLTPKGEALYQLLLASEEEGLLPQLYHVGRIQNLLQADPALYQAEINELLQVGMLAYIRDMVVGMPELKKRDPDWLLEGRKVDAPEVLVTLIESDDPEAIAAQLQPAYPEYHNLKRALRAFKAKEFDQEPALIAKGPTIKPGMSGERVIQMRDRLNYQGYDAGDANYYDAKMGEAVKAFQKTHLLEPDGAAGAKTITELNRSNRDRIEQIQINMERWRWMPATMGNHYVAVDIPGFRYAVIKEGKEVLNARTVVGRGARKTPVFMSPMSYIVFSPYWHVPRSMAVNDFLPRLKQNPYALNRSKIRIFRNGVEIDPGTVDWSQYSRNNFPFQLRQDPGDHNSLGRVKFMFPNEHAIYLHDTPSKYLFDKTSRDFSSGCVRIENPEELAEYFLGEAGWDQKRIKSAFKRSSEAHVSLNKDKKIPVYTLYMTTRVENDSISFRADIYSKDKVLLESLSNLSK</sequence>
<dbReference type="SUPFAM" id="SSF47090">
    <property type="entry name" value="PGBD-like"/>
    <property type="match status" value="1"/>
</dbReference>
<reference evidence="9 10" key="1">
    <citation type="journal article" date="2018" name="Genome Announc.">
        <title>Ignatzschineria cameli sp. nov., isolated from necrotic foot tissue of dromedaries (Camelus dromedarius) and associated maggots (Wohlfahrtia species) in Dubai.</title>
        <authorList>
            <person name="Tsang C.C."/>
            <person name="Tang J.Y."/>
            <person name="Fong J.Y."/>
            <person name="Kinne J."/>
            <person name="Lee H.H."/>
            <person name="Joseph M."/>
            <person name="Jose S."/>
            <person name="Schuster R.K."/>
            <person name="Tang Y."/>
            <person name="Sivakumar S."/>
            <person name="Chen J.H."/>
            <person name="Teng J.L."/>
            <person name="Lau S.K."/>
            <person name="Wernery U."/>
            <person name="Woo P.C."/>
        </authorList>
    </citation>
    <scope>NUCLEOTIDE SEQUENCE [LARGE SCALE GENOMIC DNA]</scope>
    <source>
        <strain evidence="9 10">KCTC 22643</strain>
    </source>
</reference>
<feature type="active site" description="Nucleophile" evidence="7">
    <location>
        <position position="569"/>
    </location>
</feature>
<protein>
    <submittedName>
        <fullName evidence="9">Murein L,D-transpeptidase</fullName>
    </submittedName>
</protein>
<dbReference type="InterPro" id="IPR036365">
    <property type="entry name" value="PGBD-like_sf"/>
</dbReference>
<dbReference type="PROSITE" id="PS52029">
    <property type="entry name" value="LD_TPASE"/>
    <property type="match status" value="1"/>
</dbReference>